<dbReference type="Proteomes" id="UP001065613">
    <property type="component" value="Chromosome"/>
</dbReference>
<dbReference type="InterPro" id="IPR013830">
    <property type="entry name" value="SGNH_hydro"/>
</dbReference>
<feature type="domain" description="SGNH hydrolase-type esterase" evidence="2">
    <location>
        <begin position="101"/>
        <end position="319"/>
    </location>
</feature>
<feature type="transmembrane region" description="Helical" evidence="1">
    <location>
        <begin position="26"/>
        <end position="45"/>
    </location>
</feature>
<gene>
    <name evidence="3" type="ORF">KA717_08675</name>
</gene>
<keyword evidence="1" id="KW-0812">Transmembrane</keyword>
<protein>
    <submittedName>
        <fullName evidence="3">GDSL-type esterase/lipase family protein</fullName>
    </submittedName>
</protein>
<keyword evidence="1" id="KW-0472">Membrane</keyword>
<evidence type="ECO:0000256" key="1">
    <source>
        <dbReference type="SAM" id="Phobius"/>
    </source>
</evidence>
<dbReference type="InterPro" id="IPR036514">
    <property type="entry name" value="SGNH_hydro_sf"/>
</dbReference>
<dbReference type="KEGG" id="wna:KA717_08675"/>
<dbReference type="Pfam" id="PF13472">
    <property type="entry name" value="Lipase_GDSL_2"/>
    <property type="match status" value="1"/>
</dbReference>
<organism evidence="3">
    <name type="scientific">Woronichinia naegeliana WA131</name>
    <dbReference type="NCBI Taxonomy" id="2824559"/>
    <lineage>
        <taxon>Bacteria</taxon>
        <taxon>Bacillati</taxon>
        <taxon>Cyanobacteriota</taxon>
        <taxon>Cyanophyceae</taxon>
        <taxon>Synechococcales</taxon>
        <taxon>Coelosphaeriaceae</taxon>
        <taxon>Woronichinia</taxon>
    </lineage>
</organism>
<proteinExistence type="predicted"/>
<dbReference type="EMBL" id="CP073041">
    <property type="protein sequence ID" value="UXE62769.1"/>
    <property type="molecule type" value="Genomic_DNA"/>
</dbReference>
<evidence type="ECO:0000313" key="3">
    <source>
        <dbReference type="EMBL" id="UXE62769.1"/>
    </source>
</evidence>
<dbReference type="SUPFAM" id="SSF52266">
    <property type="entry name" value="SGNH hydrolase"/>
    <property type="match status" value="1"/>
</dbReference>
<name>A0A977PXH4_9CYAN</name>
<sequence>MLSALAILQYFMDWIHHFELSVFPRLLGWLFLGLVLVELLLRWGLGLGRRLLYIPDPNIGYLLAPDQAFQRLGRRFVINQYSMRNQEIAVHREPDTLRILLLGDSIANGGWWTDQQETISALIEKALQIPQFKTVEVLNASANSWGPRNQQAYLEHFGIFESQWLVLLLNSDDLFAIAPTSLAVGLDPHYPVSQPSSALGDLIQTLWPSRLRKPVEISGLAQVLAEKGDRVGYNLTAIEQIQKQCQQSQCQFLLALTPLKRQVDNSRFPDYEKTARERLENFTQKNKIIWIDFLPLFQPIKQPDSLYRDTIHLSSQGNQWVSNVISQTITENHQNHY</sequence>
<dbReference type="AlphaFoldDB" id="A0A977PXH4"/>
<dbReference type="Gene3D" id="3.40.50.1110">
    <property type="entry name" value="SGNH hydrolase"/>
    <property type="match status" value="1"/>
</dbReference>
<reference evidence="3" key="1">
    <citation type="submission" date="2021-04" db="EMBL/GenBank/DDBJ databases">
        <title>Genome sequence of Woronichinia naegeliana from Washington state freshwater lake bloom.</title>
        <authorList>
            <person name="Dreher T.W."/>
        </authorList>
    </citation>
    <scope>NUCLEOTIDE SEQUENCE</scope>
    <source>
        <strain evidence="3">WA131</strain>
    </source>
</reference>
<evidence type="ECO:0000259" key="2">
    <source>
        <dbReference type="Pfam" id="PF13472"/>
    </source>
</evidence>
<accession>A0A977PXH4</accession>
<keyword evidence="1" id="KW-1133">Transmembrane helix</keyword>